<dbReference type="SUPFAM" id="SSF51445">
    <property type="entry name" value="(Trans)glycosidases"/>
    <property type="match status" value="1"/>
</dbReference>
<gene>
    <name evidence="2" type="ORF">CO030_04275</name>
</gene>
<dbReference type="AlphaFoldDB" id="A0A2M8F8X7"/>
<dbReference type="EMBL" id="PFRH01000132">
    <property type="protein sequence ID" value="PJC52172.1"/>
    <property type="molecule type" value="Genomic_DNA"/>
</dbReference>
<name>A0A2M8F8X7_9BACT</name>
<evidence type="ECO:0000313" key="2">
    <source>
        <dbReference type="EMBL" id="PJC52172.1"/>
    </source>
</evidence>
<dbReference type="InterPro" id="IPR013517">
    <property type="entry name" value="FG-GAP"/>
</dbReference>
<dbReference type="InterPro" id="IPR017853">
    <property type="entry name" value="GH"/>
</dbReference>
<dbReference type="Pfam" id="PF13517">
    <property type="entry name" value="FG-GAP_3"/>
    <property type="match status" value="1"/>
</dbReference>
<reference evidence="3" key="1">
    <citation type="submission" date="2017-09" db="EMBL/GenBank/DDBJ databases">
        <title>Depth-based differentiation of microbial function through sediment-hosted aquifers and enrichment of novel symbionts in the deep terrestrial subsurface.</title>
        <authorList>
            <person name="Probst A.J."/>
            <person name="Ladd B."/>
            <person name="Jarett J.K."/>
            <person name="Geller-Mcgrath D.E."/>
            <person name="Sieber C.M.K."/>
            <person name="Emerson J.B."/>
            <person name="Anantharaman K."/>
            <person name="Thomas B.C."/>
            <person name="Malmstrom R."/>
            <person name="Stieglmeier M."/>
            <person name="Klingl A."/>
            <person name="Woyke T."/>
            <person name="Ryan C.M."/>
            <person name="Banfield J.F."/>
        </authorList>
    </citation>
    <scope>NUCLEOTIDE SEQUENCE [LARGE SCALE GENOMIC DNA]</scope>
</reference>
<organism evidence="2 3">
    <name type="scientific">Candidatus Magasanikbacteria bacterium CG_4_9_14_0_2_um_filter_42_11</name>
    <dbReference type="NCBI Taxonomy" id="1974643"/>
    <lineage>
        <taxon>Bacteria</taxon>
        <taxon>Candidatus Magasanikiibacteriota</taxon>
    </lineage>
</organism>
<comment type="caution">
    <text evidence="2">The sequence shown here is derived from an EMBL/GenBank/DDBJ whole genome shotgun (WGS) entry which is preliminary data.</text>
</comment>
<keyword evidence="1" id="KW-0732">Signal</keyword>
<dbReference type="Pfam" id="PF14885">
    <property type="entry name" value="GHL15"/>
    <property type="match status" value="1"/>
</dbReference>
<evidence type="ECO:0008006" key="4">
    <source>
        <dbReference type="Google" id="ProtNLM"/>
    </source>
</evidence>
<sequence length="664" mass="73904">MMSHTKHNLIFFFIACCILFFVSRIVVFAQTAPRTVNYFLSWTVSPEDAQKLANWDMLILDMEQQVKNPELLKQLRQQNPDIILLAYITPQEILKNASSVDSIMRRRLASHINESMYLYDTSGKKLTYWPGTFLLNVTNASVRNTISDFVAQDILSTGLWDGVFYDNAWGSLDWAIPGGDVDFDRNGTNDLAGSGNAVWTEATKQLYKDTRQKIGGDMIMVGNGWTDMYAGVLDGMMIEGFDEGYWTQHMTWYKNNHRPGGSYNIINVNTENIGLSADYRAMRFGLTSSLLEDGYYSFDFGNQNHGQTWSYDEYAVHLGDATGIASSDSGIATYTPDVWRRAYEQGLSVVNSTGQTKQIDLGGEYEKIHGIQDPVANDGSIISELTLDGYDGRVLLKTFDSLDDLLFLNGAFLRFFRDDGTRVRNGFFVFEEGYKGGDQIAHIDLNGDGLRDLFVVAGNKIVAWRHDGQPYINPLYPYTANYTGKLRIMIGDINNDTNMEVYVAPESGYPAPIKVYTRYGFPLRQDWFPFGETYSGGYTLALAGSSPAETKHLVLGSGTGVEPRVGIYTWDYQFLNSWLAFEKNFRGGVNVAAGDVDGDGTDEVVVGAGKGKGPLIRVFNENGTQQGTDISAYASIEKIGIDVRVQDVDFDGNADIIGLSNDGF</sequence>
<dbReference type="Proteomes" id="UP000231456">
    <property type="component" value="Unassembled WGS sequence"/>
</dbReference>
<dbReference type="SUPFAM" id="SSF69318">
    <property type="entry name" value="Integrin alpha N-terminal domain"/>
    <property type="match status" value="1"/>
</dbReference>
<proteinExistence type="predicted"/>
<dbReference type="InterPro" id="IPR029455">
    <property type="entry name" value="GHL15"/>
</dbReference>
<evidence type="ECO:0000313" key="3">
    <source>
        <dbReference type="Proteomes" id="UP000231456"/>
    </source>
</evidence>
<evidence type="ECO:0000256" key="1">
    <source>
        <dbReference type="ARBA" id="ARBA00022729"/>
    </source>
</evidence>
<dbReference type="Pfam" id="PF01839">
    <property type="entry name" value="FG-GAP"/>
    <property type="match status" value="1"/>
</dbReference>
<protein>
    <recommendedName>
        <fullName evidence="4">VCBS repeat-containing protein</fullName>
    </recommendedName>
</protein>
<accession>A0A2M8F8X7</accession>
<dbReference type="InterPro" id="IPR028994">
    <property type="entry name" value="Integrin_alpha_N"/>
</dbReference>